<organism evidence="2 3">
    <name type="scientific">Caenorhabditis nigoni</name>
    <dbReference type="NCBI Taxonomy" id="1611254"/>
    <lineage>
        <taxon>Eukaryota</taxon>
        <taxon>Metazoa</taxon>
        <taxon>Ecdysozoa</taxon>
        <taxon>Nematoda</taxon>
        <taxon>Chromadorea</taxon>
        <taxon>Rhabditida</taxon>
        <taxon>Rhabditina</taxon>
        <taxon>Rhabditomorpha</taxon>
        <taxon>Rhabditoidea</taxon>
        <taxon>Rhabditidae</taxon>
        <taxon>Peloderinae</taxon>
        <taxon>Caenorhabditis</taxon>
    </lineage>
</organism>
<sequence length="161" mass="18481">MSGSLEEEMVDQKEEEDAEKGQKRRSERKKSVEADLQYGGFIFFEQVHNQFALCWSADGERAEKAEWACGRSIVLQSAKMVKQLQEFKSEKAREVEESEKEHGVVVCALFRELFQTMVVGGWINGSAKYQKSTVLEFVEWQSGEERRKLSRRVAGCVGCRM</sequence>
<proteinExistence type="predicted"/>
<feature type="compositionally biased region" description="Acidic residues" evidence="1">
    <location>
        <begin position="1"/>
        <end position="18"/>
    </location>
</feature>
<keyword evidence="3" id="KW-1185">Reference proteome</keyword>
<accession>A0A2G5UUT7</accession>
<reference evidence="3" key="1">
    <citation type="submission" date="2017-10" db="EMBL/GenBank/DDBJ databases">
        <title>Rapid genome shrinkage in a self-fertile nematode reveals novel sperm competition proteins.</title>
        <authorList>
            <person name="Yin D."/>
            <person name="Schwarz E.M."/>
            <person name="Thomas C.G."/>
            <person name="Felde R.L."/>
            <person name="Korf I.F."/>
            <person name="Cutter A.D."/>
            <person name="Schartner C.M."/>
            <person name="Ralston E.J."/>
            <person name="Meyer B.J."/>
            <person name="Haag E.S."/>
        </authorList>
    </citation>
    <scope>NUCLEOTIDE SEQUENCE [LARGE SCALE GENOMIC DNA]</scope>
    <source>
        <strain evidence="3">JU1422</strain>
    </source>
</reference>
<comment type="caution">
    <text evidence="2">The sequence shown here is derived from an EMBL/GenBank/DDBJ whole genome shotgun (WGS) entry which is preliminary data.</text>
</comment>
<dbReference type="Proteomes" id="UP000230233">
    <property type="component" value="Chromosome II"/>
</dbReference>
<name>A0A2G5UUT7_9PELO</name>
<evidence type="ECO:0000256" key="1">
    <source>
        <dbReference type="SAM" id="MobiDB-lite"/>
    </source>
</evidence>
<gene>
    <name evidence="2" type="primary">Cnig_chr_II.g4094</name>
    <name evidence="2" type="ORF">B9Z55_004094</name>
</gene>
<feature type="region of interest" description="Disordered" evidence="1">
    <location>
        <begin position="1"/>
        <end position="29"/>
    </location>
</feature>
<evidence type="ECO:0000313" key="2">
    <source>
        <dbReference type="EMBL" id="PIC43307.1"/>
    </source>
</evidence>
<protein>
    <submittedName>
        <fullName evidence="2">Uncharacterized protein</fullName>
    </submittedName>
</protein>
<evidence type="ECO:0000313" key="3">
    <source>
        <dbReference type="Proteomes" id="UP000230233"/>
    </source>
</evidence>
<dbReference type="AlphaFoldDB" id="A0A2G5UUT7"/>
<dbReference type="EMBL" id="PDUG01000002">
    <property type="protein sequence ID" value="PIC43307.1"/>
    <property type="molecule type" value="Genomic_DNA"/>
</dbReference>